<dbReference type="SMART" id="SM00388">
    <property type="entry name" value="HisKA"/>
    <property type="match status" value="1"/>
</dbReference>
<comment type="catalytic activity">
    <reaction evidence="1">
        <text>ATP + protein L-histidine = ADP + protein N-phospho-L-histidine.</text>
        <dbReference type="EC" id="2.7.13.3"/>
    </reaction>
</comment>
<dbReference type="InterPro" id="IPR001789">
    <property type="entry name" value="Sig_transdc_resp-reg_receiver"/>
</dbReference>
<gene>
    <name evidence="13" type="ORF">GCM10010201_18510</name>
</gene>
<reference evidence="13 14" key="1">
    <citation type="journal article" date="2019" name="Int. J. Syst. Evol. Microbiol.">
        <title>The Global Catalogue of Microorganisms (GCM) 10K type strain sequencing project: providing services to taxonomists for standard genome sequencing and annotation.</title>
        <authorList>
            <consortium name="The Broad Institute Genomics Platform"/>
            <consortium name="The Broad Institute Genome Sequencing Center for Infectious Disease"/>
            <person name="Wu L."/>
            <person name="Ma J."/>
        </authorList>
    </citation>
    <scope>NUCLEOTIDE SEQUENCE [LARGE SCALE GENOMIC DNA]</scope>
    <source>
        <strain evidence="13 14">JCM 3367</strain>
    </source>
</reference>
<dbReference type="InterPro" id="IPR004358">
    <property type="entry name" value="Sig_transdc_His_kin-like_C"/>
</dbReference>
<dbReference type="PROSITE" id="PS50110">
    <property type="entry name" value="RESPONSE_REGULATORY"/>
    <property type="match status" value="1"/>
</dbReference>
<dbReference type="SMART" id="SM00387">
    <property type="entry name" value="HATPase_c"/>
    <property type="match status" value="1"/>
</dbReference>
<sequence>MFAALFAATVFGHALRTYLRTRDPMHRLLALIFAPTAAFAVVLALRLAGFAPPSVVGGALTAMYLFRPYFTLRLAGAVRPGPRWRAHAALAVAVALAGPALLLPRPYPPWFGLMLTLNVVLVEALAARAFLAESRRRTGTSAVRLQLAAWASYLTAGITIAAASGRAAGWTVDDRYTTLAALRPAGELVVALYALLMLLASVGYLLAFVPPLAVRRIWSANAIHAVGARVLDASATESPEHVWQRYVDVVRDMTSADGVTLVLSDPSGRLLHAACAGGIDCDGPGDGRVVDLVALMDEHQPVDLGSRGARRLPLAAHYAERVGPALLTATRLPASLGPGALLVANRHRSLFGEDDVRLLADLAPQAKVLADRSAVLAARERALDERGQALTEQRRLAEELAASVHALTAANNAKSDFLAAMSHELRTPLNAIIGFSDLLKSELAGDTTHGQWVGHIYSSGRHLLVLINELLDIAKVESGRFDLDRRWTPLDQAVTELVTAMRPLFDQRRLTVEVRVPALRALVDPLRFRQILENLLSNAVKCTGAGGAVTVEAEALGIDLKVRVIDTGVGIAPADLDRVFDEFTQVGDHSRRCGGTGLGLALVRRIARAHGGDITVRSVVGEGATFTVVLPGVFDHTAPDGDATDGDGGRPPMPPVLVQEQVDVAGVASSATARGRILVVDDDPRAAEVVSTQLHAGGYQVFLADTGEGGLEAALGIRPDAALLDVQLPGISGWETLRRWRADPGLAAVPVVMLTVSDEIHIGVELGASDHLVKPVSQERLLEVIDRLVARPAPPRDLAESSPARSGAADPV</sequence>
<dbReference type="Gene3D" id="3.40.50.2300">
    <property type="match status" value="1"/>
</dbReference>
<keyword evidence="10" id="KW-0812">Transmembrane</keyword>
<evidence type="ECO:0000259" key="12">
    <source>
        <dbReference type="PROSITE" id="PS50110"/>
    </source>
</evidence>
<dbReference type="SMART" id="SM00448">
    <property type="entry name" value="REC"/>
    <property type="match status" value="1"/>
</dbReference>
<name>A0ABN3NFT2_9ACTN</name>
<dbReference type="Gene3D" id="3.30.565.10">
    <property type="entry name" value="Histidine kinase-like ATPase, C-terminal domain"/>
    <property type="match status" value="1"/>
</dbReference>
<dbReference type="InterPro" id="IPR036097">
    <property type="entry name" value="HisK_dim/P_sf"/>
</dbReference>
<feature type="transmembrane region" description="Helical" evidence="10">
    <location>
        <begin position="143"/>
        <end position="168"/>
    </location>
</feature>
<dbReference type="CDD" id="cd00082">
    <property type="entry name" value="HisKA"/>
    <property type="match status" value="1"/>
</dbReference>
<feature type="region of interest" description="Disordered" evidence="9">
    <location>
        <begin position="793"/>
        <end position="812"/>
    </location>
</feature>
<feature type="transmembrane region" description="Helical" evidence="10">
    <location>
        <begin position="28"/>
        <end position="48"/>
    </location>
</feature>
<evidence type="ECO:0000256" key="6">
    <source>
        <dbReference type="ARBA" id="ARBA00022777"/>
    </source>
</evidence>
<dbReference type="InterPro" id="IPR003661">
    <property type="entry name" value="HisK_dim/P_dom"/>
</dbReference>
<dbReference type="EMBL" id="BAAARY010000006">
    <property type="protein sequence ID" value="GAA2521052.1"/>
    <property type="molecule type" value="Genomic_DNA"/>
</dbReference>
<evidence type="ECO:0000256" key="5">
    <source>
        <dbReference type="ARBA" id="ARBA00022679"/>
    </source>
</evidence>
<dbReference type="EC" id="2.7.13.3" evidence="3"/>
<feature type="modified residue" description="4-aspartylphosphate" evidence="8">
    <location>
        <position position="725"/>
    </location>
</feature>
<keyword evidence="4 8" id="KW-0597">Phosphoprotein</keyword>
<dbReference type="CDD" id="cd16922">
    <property type="entry name" value="HATPase_EvgS-ArcB-TorS-like"/>
    <property type="match status" value="1"/>
</dbReference>
<keyword evidence="7" id="KW-0902">Two-component regulatory system</keyword>
<feature type="transmembrane region" description="Helical" evidence="10">
    <location>
        <begin position="84"/>
        <end position="104"/>
    </location>
</feature>
<keyword evidence="6" id="KW-0418">Kinase</keyword>
<protein>
    <recommendedName>
        <fullName evidence="3">histidine kinase</fullName>
        <ecNumber evidence="3">2.7.13.3</ecNumber>
    </recommendedName>
</protein>
<dbReference type="PANTHER" id="PTHR43047">
    <property type="entry name" value="TWO-COMPONENT HISTIDINE PROTEIN KINASE"/>
    <property type="match status" value="1"/>
</dbReference>
<dbReference type="InterPro" id="IPR003594">
    <property type="entry name" value="HATPase_dom"/>
</dbReference>
<dbReference type="Proteomes" id="UP001499978">
    <property type="component" value="Unassembled WGS sequence"/>
</dbReference>
<organism evidence="13 14">
    <name type="scientific">Pilimelia columellifera subsp. columellifera</name>
    <dbReference type="NCBI Taxonomy" id="706583"/>
    <lineage>
        <taxon>Bacteria</taxon>
        <taxon>Bacillati</taxon>
        <taxon>Actinomycetota</taxon>
        <taxon>Actinomycetes</taxon>
        <taxon>Micromonosporales</taxon>
        <taxon>Micromonosporaceae</taxon>
        <taxon>Pilimelia</taxon>
    </lineage>
</organism>
<dbReference type="PANTHER" id="PTHR43047:SF63">
    <property type="entry name" value="HISTIDINE KINASE"/>
    <property type="match status" value="1"/>
</dbReference>
<dbReference type="CDD" id="cd17574">
    <property type="entry name" value="REC_OmpR"/>
    <property type="match status" value="1"/>
</dbReference>
<dbReference type="SUPFAM" id="SSF52172">
    <property type="entry name" value="CheY-like"/>
    <property type="match status" value="1"/>
</dbReference>
<dbReference type="InterPro" id="IPR036890">
    <property type="entry name" value="HATPase_C_sf"/>
</dbReference>
<keyword evidence="10" id="KW-0472">Membrane</keyword>
<dbReference type="PRINTS" id="PR00344">
    <property type="entry name" value="BCTRLSENSOR"/>
</dbReference>
<evidence type="ECO:0000313" key="13">
    <source>
        <dbReference type="EMBL" id="GAA2521052.1"/>
    </source>
</evidence>
<dbReference type="SUPFAM" id="SSF47384">
    <property type="entry name" value="Homodimeric domain of signal transducing histidine kinase"/>
    <property type="match status" value="1"/>
</dbReference>
<evidence type="ECO:0000256" key="3">
    <source>
        <dbReference type="ARBA" id="ARBA00012438"/>
    </source>
</evidence>
<evidence type="ECO:0000256" key="8">
    <source>
        <dbReference type="PROSITE-ProRule" id="PRU00169"/>
    </source>
</evidence>
<dbReference type="Pfam" id="PF00072">
    <property type="entry name" value="Response_reg"/>
    <property type="match status" value="1"/>
</dbReference>
<dbReference type="Gene3D" id="1.10.287.130">
    <property type="match status" value="1"/>
</dbReference>
<evidence type="ECO:0000259" key="11">
    <source>
        <dbReference type="PROSITE" id="PS50109"/>
    </source>
</evidence>
<comment type="caution">
    <text evidence="13">The sequence shown here is derived from an EMBL/GenBank/DDBJ whole genome shotgun (WGS) entry which is preliminary data.</text>
</comment>
<dbReference type="SUPFAM" id="SSF55874">
    <property type="entry name" value="ATPase domain of HSP90 chaperone/DNA topoisomerase II/histidine kinase"/>
    <property type="match status" value="1"/>
</dbReference>
<evidence type="ECO:0000256" key="7">
    <source>
        <dbReference type="ARBA" id="ARBA00023012"/>
    </source>
</evidence>
<dbReference type="Pfam" id="PF00512">
    <property type="entry name" value="HisKA"/>
    <property type="match status" value="1"/>
</dbReference>
<dbReference type="PROSITE" id="PS50109">
    <property type="entry name" value="HIS_KIN"/>
    <property type="match status" value="1"/>
</dbReference>
<evidence type="ECO:0000256" key="4">
    <source>
        <dbReference type="ARBA" id="ARBA00022553"/>
    </source>
</evidence>
<dbReference type="InterPro" id="IPR011006">
    <property type="entry name" value="CheY-like_superfamily"/>
</dbReference>
<evidence type="ECO:0000256" key="2">
    <source>
        <dbReference type="ARBA" id="ARBA00004236"/>
    </source>
</evidence>
<dbReference type="InterPro" id="IPR005467">
    <property type="entry name" value="His_kinase_dom"/>
</dbReference>
<proteinExistence type="predicted"/>
<feature type="domain" description="Histidine kinase" evidence="11">
    <location>
        <begin position="420"/>
        <end position="634"/>
    </location>
</feature>
<evidence type="ECO:0000256" key="1">
    <source>
        <dbReference type="ARBA" id="ARBA00000085"/>
    </source>
</evidence>
<evidence type="ECO:0000256" key="10">
    <source>
        <dbReference type="SAM" id="Phobius"/>
    </source>
</evidence>
<dbReference type="Pfam" id="PF02518">
    <property type="entry name" value="HATPase_c"/>
    <property type="match status" value="1"/>
</dbReference>
<comment type="subcellular location">
    <subcellularLocation>
        <location evidence="2">Cell membrane</location>
    </subcellularLocation>
</comment>
<evidence type="ECO:0000313" key="14">
    <source>
        <dbReference type="Proteomes" id="UP001499978"/>
    </source>
</evidence>
<keyword evidence="5" id="KW-0808">Transferase</keyword>
<feature type="domain" description="Response regulatory" evidence="12">
    <location>
        <begin position="676"/>
        <end position="789"/>
    </location>
</feature>
<keyword evidence="10" id="KW-1133">Transmembrane helix</keyword>
<accession>A0ABN3NFT2</accession>
<feature type="transmembrane region" description="Helical" evidence="10">
    <location>
        <begin position="188"/>
        <end position="209"/>
    </location>
</feature>
<keyword evidence="14" id="KW-1185">Reference proteome</keyword>
<evidence type="ECO:0000256" key="9">
    <source>
        <dbReference type="SAM" id="MobiDB-lite"/>
    </source>
</evidence>
<feature type="transmembrane region" description="Helical" evidence="10">
    <location>
        <begin position="110"/>
        <end position="131"/>
    </location>
</feature>